<feature type="region of interest" description="Disordered" evidence="1">
    <location>
        <begin position="1"/>
        <end position="46"/>
    </location>
</feature>
<evidence type="ECO:0000256" key="1">
    <source>
        <dbReference type="SAM" id="MobiDB-lite"/>
    </source>
</evidence>
<keyword evidence="3" id="KW-1185">Reference proteome</keyword>
<name>A0AAP0RD78_LIQFO</name>
<protein>
    <submittedName>
        <fullName evidence="2">Uncharacterized protein</fullName>
    </submittedName>
</protein>
<organism evidence="2 3">
    <name type="scientific">Liquidambar formosana</name>
    <name type="common">Formosan gum</name>
    <dbReference type="NCBI Taxonomy" id="63359"/>
    <lineage>
        <taxon>Eukaryota</taxon>
        <taxon>Viridiplantae</taxon>
        <taxon>Streptophyta</taxon>
        <taxon>Embryophyta</taxon>
        <taxon>Tracheophyta</taxon>
        <taxon>Spermatophyta</taxon>
        <taxon>Magnoliopsida</taxon>
        <taxon>eudicotyledons</taxon>
        <taxon>Gunneridae</taxon>
        <taxon>Pentapetalae</taxon>
        <taxon>Saxifragales</taxon>
        <taxon>Altingiaceae</taxon>
        <taxon>Liquidambar</taxon>
    </lineage>
</organism>
<dbReference type="AlphaFoldDB" id="A0AAP0RD78"/>
<evidence type="ECO:0000313" key="3">
    <source>
        <dbReference type="Proteomes" id="UP001415857"/>
    </source>
</evidence>
<comment type="caution">
    <text evidence="2">The sequence shown here is derived from an EMBL/GenBank/DDBJ whole genome shotgun (WGS) entry which is preliminary data.</text>
</comment>
<accession>A0AAP0RD78</accession>
<dbReference type="EMBL" id="JBBPBK010000011">
    <property type="protein sequence ID" value="KAK9274666.1"/>
    <property type="molecule type" value="Genomic_DNA"/>
</dbReference>
<gene>
    <name evidence="2" type="ORF">L1049_021917</name>
</gene>
<evidence type="ECO:0000313" key="2">
    <source>
        <dbReference type="EMBL" id="KAK9274666.1"/>
    </source>
</evidence>
<dbReference type="Proteomes" id="UP001415857">
    <property type="component" value="Unassembled WGS sequence"/>
</dbReference>
<reference evidence="2 3" key="1">
    <citation type="journal article" date="2024" name="Plant J.">
        <title>Genome sequences and population genomics reveal climatic adaptation and genomic divergence between two closely related sweetgum species.</title>
        <authorList>
            <person name="Xu W.Q."/>
            <person name="Ren C.Q."/>
            <person name="Zhang X.Y."/>
            <person name="Comes H.P."/>
            <person name="Liu X.H."/>
            <person name="Li Y.G."/>
            <person name="Kettle C.J."/>
            <person name="Jalonen R."/>
            <person name="Gaisberger H."/>
            <person name="Ma Y.Z."/>
            <person name="Qiu Y.X."/>
        </authorList>
    </citation>
    <scope>NUCLEOTIDE SEQUENCE [LARGE SCALE GENOMIC DNA]</scope>
    <source>
        <strain evidence="2">Hangzhou</strain>
    </source>
</reference>
<sequence length="125" mass="13841">MGLNMKRKEHNPGAKAEHAKRHTKSGAHATDTHHNRVAQISTRVSPSPHPWFVALLSQALNLRVLDSFGLLLGGGLSVRGLWPSSLKLSVYFLPNKLAGHPQTLNYGIRQCNDLFSTNDMDHHFA</sequence>
<proteinExistence type="predicted"/>